<dbReference type="InterPro" id="IPR002347">
    <property type="entry name" value="SDR_fam"/>
</dbReference>
<evidence type="ECO:0000313" key="2">
    <source>
        <dbReference type="EMBL" id="MXR19912.1"/>
    </source>
</evidence>
<dbReference type="SUPFAM" id="SSF51735">
    <property type="entry name" value="NAD(P)-binding Rossmann-fold domains"/>
    <property type="match status" value="1"/>
</dbReference>
<gene>
    <name evidence="2" type="ORF">GRX66_04600</name>
</gene>
<dbReference type="Pfam" id="PF13561">
    <property type="entry name" value="adh_short_C2"/>
    <property type="match status" value="1"/>
</dbReference>
<dbReference type="RefSeq" id="WP_159525480.1">
    <property type="nucleotide sequence ID" value="NZ_WUUU01000020.1"/>
</dbReference>
<dbReference type="Proteomes" id="UP000471521">
    <property type="component" value="Unassembled WGS sequence"/>
</dbReference>
<dbReference type="PRINTS" id="PR00081">
    <property type="entry name" value="GDHRDH"/>
</dbReference>
<name>A0A6B0SLT8_9EURY</name>
<dbReference type="EMBL" id="WUUU01000020">
    <property type="protein sequence ID" value="MXR19912.1"/>
    <property type="molecule type" value="Genomic_DNA"/>
</dbReference>
<dbReference type="InterPro" id="IPR036291">
    <property type="entry name" value="NAD(P)-bd_dom_sf"/>
</dbReference>
<evidence type="ECO:0000313" key="3">
    <source>
        <dbReference type="Proteomes" id="UP000471521"/>
    </source>
</evidence>
<dbReference type="InterPro" id="IPR050259">
    <property type="entry name" value="SDR"/>
</dbReference>
<dbReference type="Gene3D" id="3.40.50.720">
    <property type="entry name" value="NAD(P)-binding Rossmann-like Domain"/>
    <property type="match status" value="1"/>
</dbReference>
<protein>
    <submittedName>
        <fullName evidence="2">SDR family oxidoreductase</fullName>
    </submittedName>
</protein>
<dbReference type="PANTHER" id="PTHR42879:SF6">
    <property type="entry name" value="NADPH-DEPENDENT REDUCTASE BACG"/>
    <property type="match status" value="1"/>
</dbReference>
<proteinExistence type="inferred from homology"/>
<comment type="caution">
    <text evidence="2">The sequence shown here is derived from an EMBL/GenBank/DDBJ whole genome shotgun (WGS) entry which is preliminary data.</text>
</comment>
<organism evidence="2 3">
    <name type="scientific">Halobacterium bonnevillei</name>
    <dbReference type="NCBI Taxonomy" id="2692200"/>
    <lineage>
        <taxon>Archaea</taxon>
        <taxon>Methanobacteriati</taxon>
        <taxon>Methanobacteriota</taxon>
        <taxon>Stenosarchaea group</taxon>
        <taxon>Halobacteria</taxon>
        <taxon>Halobacteriales</taxon>
        <taxon>Halobacteriaceae</taxon>
        <taxon>Halobacterium</taxon>
    </lineage>
</organism>
<reference evidence="2 3" key="1">
    <citation type="submission" date="2019-12" db="EMBL/GenBank/DDBJ databases">
        <title>Isolation and characterization of three novel carbon monoxide-oxidizing members of Halobacteria from salione crusts and soils.</title>
        <authorList>
            <person name="Myers M.R."/>
            <person name="King G.M."/>
        </authorList>
    </citation>
    <scope>NUCLEOTIDE SEQUENCE [LARGE SCALE GENOMIC DNA]</scope>
    <source>
        <strain evidence="2 3">PCN9</strain>
    </source>
</reference>
<comment type="similarity">
    <text evidence="1">Belongs to the short-chain dehydrogenases/reductases (SDR) family.</text>
</comment>
<dbReference type="PANTHER" id="PTHR42879">
    <property type="entry name" value="3-OXOACYL-(ACYL-CARRIER-PROTEIN) REDUCTASE"/>
    <property type="match status" value="1"/>
</dbReference>
<dbReference type="CDD" id="cd05344">
    <property type="entry name" value="BKR_like_SDR_like"/>
    <property type="match status" value="1"/>
</dbReference>
<evidence type="ECO:0000256" key="1">
    <source>
        <dbReference type="ARBA" id="ARBA00006484"/>
    </source>
</evidence>
<dbReference type="AlphaFoldDB" id="A0A6B0SLT8"/>
<dbReference type="FunFam" id="3.40.50.720:FF:000084">
    <property type="entry name" value="Short-chain dehydrogenase reductase"/>
    <property type="match status" value="1"/>
</dbReference>
<sequence>MDLEIDGNAALVAASSSGLGKATATALAREGANVVVNGRDEEQLEAAAEDIRAVAEGEVVAQPADLTVPEDVSALVQRTVDEFGGLDHLVTNAGGPPSKPFKETTDEEWYDAYDLLVMSVVRLVRESVDHLEAGDGGSIVHSTSHSVKEAIDGLVLSNSVRMSVIGLEKTLSRELAPDVRVNAVMPGAHKTDRMEYLIQNAVDQGEFEDYDEGYESWTDEIPTGDLGSPEEFGNTIAFLLSERASFINGEAVMIDGGDARSNL</sequence>
<dbReference type="OrthoDB" id="35501at2157"/>
<accession>A0A6B0SLT8</accession>
<keyword evidence="3" id="KW-1185">Reference proteome</keyword>